<evidence type="ECO:0000256" key="1">
    <source>
        <dbReference type="SAM" id="MobiDB-lite"/>
    </source>
</evidence>
<protein>
    <recommendedName>
        <fullName evidence="4">MADF domain-containing protein</fullName>
    </recommendedName>
</protein>
<keyword evidence="3" id="KW-1185">Reference proteome</keyword>
<comment type="caution">
    <text evidence="2">The sequence shown here is derived from an EMBL/GenBank/DDBJ whole genome shotgun (WGS) entry which is preliminary data.</text>
</comment>
<feature type="region of interest" description="Disordered" evidence="1">
    <location>
        <begin position="196"/>
        <end position="226"/>
    </location>
</feature>
<gene>
    <name evidence="2" type="ORF">HICCMSTLAB_LOCUS13957</name>
</gene>
<dbReference type="AlphaFoldDB" id="A0A8J2HRG4"/>
<name>A0A8J2HRG4_COTCN</name>
<evidence type="ECO:0000313" key="3">
    <source>
        <dbReference type="Proteomes" id="UP000786811"/>
    </source>
</evidence>
<evidence type="ECO:0000313" key="2">
    <source>
        <dbReference type="EMBL" id="CAG5109321.1"/>
    </source>
</evidence>
<dbReference type="Proteomes" id="UP000786811">
    <property type="component" value="Unassembled WGS sequence"/>
</dbReference>
<evidence type="ECO:0008006" key="4">
    <source>
        <dbReference type="Google" id="ProtNLM"/>
    </source>
</evidence>
<organism evidence="2 3">
    <name type="scientific">Cotesia congregata</name>
    <name type="common">Parasitoid wasp</name>
    <name type="synonym">Apanteles congregatus</name>
    <dbReference type="NCBI Taxonomy" id="51543"/>
    <lineage>
        <taxon>Eukaryota</taxon>
        <taxon>Metazoa</taxon>
        <taxon>Ecdysozoa</taxon>
        <taxon>Arthropoda</taxon>
        <taxon>Hexapoda</taxon>
        <taxon>Insecta</taxon>
        <taxon>Pterygota</taxon>
        <taxon>Neoptera</taxon>
        <taxon>Endopterygota</taxon>
        <taxon>Hymenoptera</taxon>
        <taxon>Apocrita</taxon>
        <taxon>Ichneumonoidea</taxon>
        <taxon>Braconidae</taxon>
        <taxon>Microgastrinae</taxon>
        <taxon>Cotesia</taxon>
    </lineage>
</organism>
<proteinExistence type="predicted"/>
<sequence>MARCWWENAVETERRETTSREEDISFVFATKTNEHHFFLIFKRIKTGKMSNVTLTRFHTLSYALTQALSRIHLRTSMHPPTHLQRYDMNYCPWQRSNASISKKQNNTGSTAKRSKKINDDEVEILLLEVQSRPPLWNFELPLVQRSKEIVSALWQDLIGDEHRGSVSERVEQREKWKFYKSCEFLRDSCLIRPTSSNMPDNVDVGEHDDHRNTSMNDSESAADKSEETDILDSLSRIADKICNESITPALPPPPSIDAIDNFMIGIGHQIRKLPEEFHFEVMMEIMNLVYNKEKQFYLKAIASRAASEIASLITFSLVINGLTKHNNSSNSVTDMRK</sequence>
<dbReference type="EMBL" id="CAJNRD030001124">
    <property type="protein sequence ID" value="CAG5109321.1"/>
    <property type="molecule type" value="Genomic_DNA"/>
</dbReference>
<accession>A0A8J2HRG4</accession>
<reference evidence="2" key="1">
    <citation type="submission" date="2021-04" db="EMBL/GenBank/DDBJ databases">
        <authorList>
            <person name="Chebbi M.A.C M."/>
        </authorList>
    </citation>
    <scope>NUCLEOTIDE SEQUENCE</scope>
</reference>
<dbReference type="OrthoDB" id="7701713at2759"/>